<feature type="compositionally biased region" description="Low complexity" evidence="9">
    <location>
        <begin position="413"/>
        <end position="422"/>
    </location>
</feature>
<reference evidence="11 12" key="1">
    <citation type="journal article" date="2019" name="Int. J. Syst. Evol. Microbiol.">
        <title>The Global Catalogue of Microorganisms (GCM) 10K type strain sequencing project: providing services to taxonomists for standard genome sequencing and annotation.</title>
        <authorList>
            <consortium name="The Broad Institute Genomics Platform"/>
            <consortium name="The Broad Institute Genome Sequencing Center for Infectious Disease"/>
            <person name="Wu L."/>
            <person name="Ma J."/>
        </authorList>
    </citation>
    <scope>NUCLEOTIDE SEQUENCE [LARGE SCALE GENOMIC DNA]</scope>
    <source>
        <strain evidence="11 12">JCM 14283</strain>
    </source>
</reference>
<organism evidence="11 12">
    <name type="scientific">Terrabacter terrae</name>
    <dbReference type="NCBI Taxonomy" id="318434"/>
    <lineage>
        <taxon>Bacteria</taxon>
        <taxon>Bacillati</taxon>
        <taxon>Actinomycetota</taxon>
        <taxon>Actinomycetes</taxon>
        <taxon>Micrococcales</taxon>
        <taxon>Intrasporangiaceae</taxon>
        <taxon>Terrabacter</taxon>
    </lineage>
</organism>
<keyword evidence="5" id="KW-0808">Transferase</keyword>
<dbReference type="InterPro" id="IPR004358">
    <property type="entry name" value="Sig_transdc_His_kin-like_C"/>
</dbReference>
<name>A0ABN2TX80_9MICO</name>
<keyword evidence="6" id="KW-0418">Kinase</keyword>
<proteinExistence type="predicted"/>
<protein>
    <recommendedName>
        <fullName evidence="8">Sensor-like histidine kinase SenX3</fullName>
        <ecNumber evidence="3">2.7.13.3</ecNumber>
    </recommendedName>
</protein>
<evidence type="ECO:0000313" key="11">
    <source>
        <dbReference type="EMBL" id="GAA2024255.1"/>
    </source>
</evidence>
<dbReference type="SMART" id="SM00387">
    <property type="entry name" value="HATPase_c"/>
    <property type="match status" value="1"/>
</dbReference>
<feature type="compositionally biased region" description="Gly residues" evidence="9">
    <location>
        <begin position="423"/>
        <end position="436"/>
    </location>
</feature>
<dbReference type="PROSITE" id="PS50109">
    <property type="entry name" value="HIS_KIN"/>
    <property type="match status" value="1"/>
</dbReference>
<feature type="region of interest" description="Disordered" evidence="9">
    <location>
        <begin position="413"/>
        <end position="442"/>
    </location>
</feature>
<evidence type="ECO:0000256" key="9">
    <source>
        <dbReference type="SAM" id="MobiDB-lite"/>
    </source>
</evidence>
<dbReference type="Pfam" id="PF01590">
    <property type="entry name" value="GAF"/>
    <property type="match status" value="1"/>
</dbReference>
<evidence type="ECO:0000256" key="7">
    <source>
        <dbReference type="ARBA" id="ARBA00023012"/>
    </source>
</evidence>
<dbReference type="SUPFAM" id="SSF55874">
    <property type="entry name" value="ATPase domain of HSP90 chaperone/DNA topoisomerase II/histidine kinase"/>
    <property type="match status" value="1"/>
</dbReference>
<evidence type="ECO:0000256" key="8">
    <source>
        <dbReference type="ARBA" id="ARBA00039401"/>
    </source>
</evidence>
<dbReference type="RefSeq" id="WP_343989060.1">
    <property type="nucleotide sequence ID" value="NZ_BAAANB010000003.1"/>
</dbReference>
<dbReference type="Gene3D" id="1.10.287.130">
    <property type="match status" value="1"/>
</dbReference>
<dbReference type="CDD" id="cd00082">
    <property type="entry name" value="HisKA"/>
    <property type="match status" value="1"/>
</dbReference>
<keyword evidence="12" id="KW-1185">Reference proteome</keyword>
<comment type="caution">
    <text evidence="11">The sequence shown here is derived from an EMBL/GenBank/DDBJ whole genome shotgun (WGS) entry which is preliminary data.</text>
</comment>
<dbReference type="SMART" id="SM00388">
    <property type="entry name" value="HisKA"/>
    <property type="match status" value="1"/>
</dbReference>
<dbReference type="SUPFAM" id="SSF55781">
    <property type="entry name" value="GAF domain-like"/>
    <property type="match status" value="1"/>
</dbReference>
<gene>
    <name evidence="11" type="ORF">GCM10009740_12220</name>
</gene>
<dbReference type="InterPro" id="IPR003661">
    <property type="entry name" value="HisK_dim/P_dom"/>
</dbReference>
<dbReference type="SMART" id="SM00065">
    <property type="entry name" value="GAF"/>
    <property type="match status" value="1"/>
</dbReference>
<dbReference type="EC" id="2.7.13.3" evidence="3"/>
<dbReference type="Pfam" id="PF00512">
    <property type="entry name" value="HisKA"/>
    <property type="match status" value="1"/>
</dbReference>
<dbReference type="InterPro" id="IPR005467">
    <property type="entry name" value="His_kinase_dom"/>
</dbReference>
<keyword evidence="7" id="KW-0902">Two-component regulatory system</keyword>
<evidence type="ECO:0000256" key="6">
    <source>
        <dbReference type="ARBA" id="ARBA00022777"/>
    </source>
</evidence>
<keyword evidence="4" id="KW-0597">Phosphoprotein</keyword>
<evidence type="ECO:0000259" key="10">
    <source>
        <dbReference type="PROSITE" id="PS50109"/>
    </source>
</evidence>
<dbReference type="Gene3D" id="3.30.565.10">
    <property type="entry name" value="Histidine kinase-like ATPase, C-terminal domain"/>
    <property type="match status" value="1"/>
</dbReference>
<dbReference type="InterPro" id="IPR029016">
    <property type="entry name" value="GAF-like_dom_sf"/>
</dbReference>
<dbReference type="PANTHER" id="PTHR42878:SF15">
    <property type="entry name" value="BACTERIOPHYTOCHROME"/>
    <property type="match status" value="1"/>
</dbReference>
<dbReference type="InterPro" id="IPR003594">
    <property type="entry name" value="HATPase_dom"/>
</dbReference>
<evidence type="ECO:0000256" key="2">
    <source>
        <dbReference type="ARBA" id="ARBA00004236"/>
    </source>
</evidence>
<comment type="catalytic activity">
    <reaction evidence="1">
        <text>ATP + protein L-histidine = ADP + protein N-phospho-L-histidine.</text>
        <dbReference type="EC" id="2.7.13.3"/>
    </reaction>
</comment>
<dbReference type="Gene3D" id="3.30.450.40">
    <property type="match status" value="1"/>
</dbReference>
<evidence type="ECO:0000256" key="4">
    <source>
        <dbReference type="ARBA" id="ARBA00022553"/>
    </source>
</evidence>
<dbReference type="EMBL" id="BAAANB010000003">
    <property type="protein sequence ID" value="GAA2024255.1"/>
    <property type="molecule type" value="Genomic_DNA"/>
</dbReference>
<dbReference type="InterPro" id="IPR003018">
    <property type="entry name" value="GAF"/>
</dbReference>
<evidence type="ECO:0000313" key="12">
    <source>
        <dbReference type="Proteomes" id="UP001501285"/>
    </source>
</evidence>
<dbReference type="SUPFAM" id="SSF47384">
    <property type="entry name" value="Homodimeric domain of signal transducing histidine kinase"/>
    <property type="match status" value="1"/>
</dbReference>
<comment type="subcellular location">
    <subcellularLocation>
        <location evidence="2">Cell membrane</location>
    </subcellularLocation>
</comment>
<dbReference type="InterPro" id="IPR050351">
    <property type="entry name" value="BphY/WalK/GraS-like"/>
</dbReference>
<feature type="domain" description="Histidine kinase" evidence="10">
    <location>
        <begin position="199"/>
        <end position="410"/>
    </location>
</feature>
<sequence length="442" mass="47166">MTIRTPEAPPSPATRRREEALLEYDVLGNAPQRELQALVDIAAQVCDVPRAAINLITATHQQQIATTGFDPSICAREDSMCAAVLENADRVVVPDASLDARFRHNPFVTGPLGDVRFYASAPLTTPDGIIIGRLCVFDSTPRHLDAAQEESLAAVAERVVDVLELRLRTRRLQDSLEALTRAQEELRRSNEALSVFAGQVSHDLRTPLTAIMASTELLGQEDSVRADEWAQRLVSTAHRAAGRMAGMIEEILAYARVGAELRRSRTDVNEVLTSVLEDLEPALRASGATVTSDRLPVLCVDRQQLYSVLLNLVSNAVKYARPDTAPRVTISAVQHPGSWRLTVQDNGIGIAEADREKVFGLFNRVETSVPGNGIGLATVRRIIEAHGGAIGIGTVEGPGCSVWFEVPVEKTDAGSAGVTAEGTSGGAAGGASGSTGSGDRQG</sequence>
<dbReference type="PANTHER" id="PTHR42878">
    <property type="entry name" value="TWO-COMPONENT HISTIDINE KINASE"/>
    <property type="match status" value="1"/>
</dbReference>
<dbReference type="PRINTS" id="PR00344">
    <property type="entry name" value="BCTRLSENSOR"/>
</dbReference>
<dbReference type="Proteomes" id="UP001501285">
    <property type="component" value="Unassembled WGS sequence"/>
</dbReference>
<dbReference type="Pfam" id="PF02518">
    <property type="entry name" value="HATPase_c"/>
    <property type="match status" value="1"/>
</dbReference>
<evidence type="ECO:0000256" key="1">
    <source>
        <dbReference type="ARBA" id="ARBA00000085"/>
    </source>
</evidence>
<dbReference type="InterPro" id="IPR036890">
    <property type="entry name" value="HATPase_C_sf"/>
</dbReference>
<accession>A0ABN2TX80</accession>
<dbReference type="InterPro" id="IPR036097">
    <property type="entry name" value="HisK_dim/P_sf"/>
</dbReference>
<evidence type="ECO:0000256" key="3">
    <source>
        <dbReference type="ARBA" id="ARBA00012438"/>
    </source>
</evidence>
<evidence type="ECO:0000256" key="5">
    <source>
        <dbReference type="ARBA" id="ARBA00022679"/>
    </source>
</evidence>